<evidence type="ECO:0000256" key="10">
    <source>
        <dbReference type="ARBA" id="ARBA00023136"/>
    </source>
</evidence>
<reference evidence="16" key="2">
    <citation type="submission" date="2014-05" db="EMBL/GenBank/DDBJ databases">
        <title>Draft genome sequence of Virgibacillus massiliensis Vm-5.</title>
        <authorList>
            <person name="Khelaifia S."/>
            <person name="Croce O."/>
            <person name="Lagier J.C."/>
            <person name="Raoult D."/>
        </authorList>
    </citation>
    <scope>NUCLEOTIDE SEQUENCE [LARGE SCALE GENOMIC DNA]</scope>
    <source>
        <strain evidence="16">Vm-5</strain>
    </source>
</reference>
<dbReference type="eggNOG" id="COG1264">
    <property type="taxonomic scope" value="Bacteria"/>
</dbReference>
<sequence length="483" mass="51400">MANEKEKFIDEIVELIGGKNNIQSATNCMTRMRIRIKDESSVDVKGLKELNDVMGVVQAETLQIIVGPGKAKKLTDLLLERYNVSSEDSQTEMTGNQTVTEDWQENKASIKQKQKKGKLKSALETIGGIFIPMIPAIIAAGIFNGFSSLIGTLQGEGTLTGDFWEATRLLFSLIGTGFLGYFSIFTGINAAKRFGATEALGGMIGAISIASPLVELSQLFGLYDADEPLNSILTTGKGGIIGVIFGVFILAKLEKMIRKRVPDVLDLIVTPVATLLITVALFVFIIMPISGIFSDWLVSGLSVIIGSDNTIVSIISGYILSAVFLPMVLLGLHHGLIPIYAIQLDVLGGVSLFPVLAMAGAGQVGASIAIYLICKKVGNHRMKQIIAGALPAGILGIGEPLIYGVTLPLGKPFITAGLGAGFGGAYVMMMQVMANAWGPSGLVAVPLMQADKMIHYVIGIFIAYIGGFIITRLFIKKEDVANA</sequence>
<dbReference type="SUPFAM" id="SSF55604">
    <property type="entry name" value="Glucose permease domain IIB"/>
    <property type="match status" value="1"/>
</dbReference>
<dbReference type="InterPro" id="IPR018113">
    <property type="entry name" value="PTrfase_EIIB_Cys"/>
</dbReference>
<evidence type="ECO:0000256" key="7">
    <source>
        <dbReference type="ARBA" id="ARBA00022692"/>
    </source>
</evidence>
<evidence type="ECO:0000313" key="16">
    <source>
        <dbReference type="Proteomes" id="UP000028875"/>
    </source>
</evidence>
<feature type="transmembrane region" description="Helical" evidence="12">
    <location>
        <begin position="453"/>
        <end position="475"/>
    </location>
</feature>
<dbReference type="InterPro" id="IPR001996">
    <property type="entry name" value="PTS_IIB_1"/>
</dbReference>
<keyword evidence="2" id="KW-0813">Transport</keyword>
<comment type="caution">
    <text evidence="15">The sequence shown here is derived from an EMBL/GenBank/DDBJ whole genome shotgun (WGS) entry which is preliminary data.</text>
</comment>
<dbReference type="Proteomes" id="UP000028875">
    <property type="component" value="Unassembled WGS sequence"/>
</dbReference>
<dbReference type="PANTHER" id="PTHR30175">
    <property type="entry name" value="PHOSPHOTRANSFERASE SYSTEM TRANSPORT PROTEIN"/>
    <property type="match status" value="1"/>
</dbReference>
<keyword evidence="3" id="KW-1003">Cell membrane</keyword>
<dbReference type="FunFam" id="3.30.1360.60:FF:000001">
    <property type="entry name" value="PTS system glucose-specific IIBC component PtsG"/>
    <property type="match status" value="1"/>
</dbReference>
<keyword evidence="10 12" id="KW-0472">Membrane</keyword>
<evidence type="ECO:0000256" key="4">
    <source>
        <dbReference type="ARBA" id="ARBA00022597"/>
    </source>
</evidence>
<feature type="transmembrane region" description="Helical" evidence="12">
    <location>
        <begin position="232"/>
        <end position="253"/>
    </location>
</feature>
<keyword evidence="8" id="KW-0418">Kinase</keyword>
<keyword evidence="16" id="KW-1185">Reference proteome</keyword>
<feature type="transmembrane region" description="Helical" evidence="12">
    <location>
        <begin position="344"/>
        <end position="373"/>
    </location>
</feature>
<feature type="transmembrane region" description="Helical" evidence="12">
    <location>
        <begin position="310"/>
        <end position="332"/>
    </location>
</feature>
<keyword evidence="7 12" id="KW-0812">Transmembrane</keyword>
<evidence type="ECO:0000256" key="9">
    <source>
        <dbReference type="ARBA" id="ARBA00022989"/>
    </source>
</evidence>
<dbReference type="PROSITE" id="PS51098">
    <property type="entry name" value="PTS_EIIB_TYPE_1"/>
    <property type="match status" value="1"/>
</dbReference>
<dbReference type="GO" id="GO:0005886">
    <property type="term" value="C:plasma membrane"/>
    <property type="evidence" value="ECO:0007669"/>
    <property type="project" value="UniProtKB-SubCell"/>
</dbReference>
<dbReference type="RefSeq" id="WP_038246331.1">
    <property type="nucleotide sequence ID" value="NZ_BNER01000005.1"/>
</dbReference>
<keyword evidence="5" id="KW-0808">Transferase</keyword>
<keyword evidence="9 12" id="KW-1133">Transmembrane helix</keyword>
<name>A0A024QH91_9BACI</name>
<evidence type="ECO:0000256" key="8">
    <source>
        <dbReference type="ARBA" id="ARBA00022777"/>
    </source>
</evidence>
<feature type="transmembrane region" description="Helical" evidence="12">
    <location>
        <begin position="200"/>
        <end position="220"/>
    </location>
</feature>
<dbReference type="InterPro" id="IPR003352">
    <property type="entry name" value="PTS_EIIC"/>
</dbReference>
<dbReference type="Pfam" id="PF02378">
    <property type="entry name" value="PTS_EIIC"/>
    <property type="match status" value="1"/>
</dbReference>
<feature type="active site" description="Phosphocysteine intermediate; for EIIB activity" evidence="11">
    <location>
        <position position="28"/>
    </location>
</feature>
<evidence type="ECO:0000259" key="13">
    <source>
        <dbReference type="PROSITE" id="PS51098"/>
    </source>
</evidence>
<dbReference type="OrthoDB" id="9769191at2"/>
<evidence type="ECO:0000256" key="11">
    <source>
        <dbReference type="PROSITE-ProRule" id="PRU00421"/>
    </source>
</evidence>
<evidence type="ECO:0000313" key="15">
    <source>
        <dbReference type="EMBL" id="CDQ41607.1"/>
    </source>
</evidence>
<reference evidence="15 16" key="1">
    <citation type="submission" date="2014-03" db="EMBL/GenBank/DDBJ databases">
        <authorList>
            <person name="Urmite Genomes U."/>
        </authorList>
    </citation>
    <scope>NUCLEOTIDE SEQUENCE [LARGE SCALE GENOMIC DNA]</scope>
    <source>
        <strain evidence="15 16">Vm-5</strain>
    </source>
</reference>
<feature type="domain" description="PTS EIIB type-1" evidence="13">
    <location>
        <begin position="6"/>
        <end position="88"/>
    </location>
</feature>
<accession>A0A024QH91</accession>
<dbReference type="Gene3D" id="3.30.1360.60">
    <property type="entry name" value="Glucose permease domain IIB"/>
    <property type="match status" value="1"/>
</dbReference>
<dbReference type="AlphaFoldDB" id="A0A024QH91"/>
<feature type="transmembrane region" description="Helical" evidence="12">
    <location>
        <begin position="265"/>
        <end position="290"/>
    </location>
</feature>
<organism evidence="15 16">
    <name type="scientific">Virgibacillus massiliensis</name>
    <dbReference type="NCBI Taxonomy" id="1462526"/>
    <lineage>
        <taxon>Bacteria</taxon>
        <taxon>Bacillati</taxon>
        <taxon>Bacillota</taxon>
        <taxon>Bacilli</taxon>
        <taxon>Bacillales</taxon>
        <taxon>Bacillaceae</taxon>
        <taxon>Virgibacillus</taxon>
    </lineage>
</organism>
<dbReference type="GO" id="GO:0008982">
    <property type="term" value="F:protein-N(PI)-phosphohistidine-sugar phosphotransferase activity"/>
    <property type="evidence" value="ECO:0007669"/>
    <property type="project" value="InterPro"/>
</dbReference>
<dbReference type="GO" id="GO:0090588">
    <property type="term" value="F:protein-phosphocysteine-N-acetylmuramate phosphotransferase system transporter activity"/>
    <property type="evidence" value="ECO:0007669"/>
    <property type="project" value="TreeGrafter"/>
</dbReference>
<dbReference type="PANTHER" id="PTHR30175:SF3">
    <property type="entry name" value="PTS SYSTEM N-ACETYLMURAMIC ACID-SPECIFIC EIIBC COMPONENT"/>
    <property type="match status" value="1"/>
</dbReference>
<evidence type="ECO:0000256" key="5">
    <source>
        <dbReference type="ARBA" id="ARBA00022679"/>
    </source>
</evidence>
<protein>
    <submittedName>
        <fullName evidence="15">PTS system EIIBC component</fullName>
    </submittedName>
</protein>
<evidence type="ECO:0000256" key="1">
    <source>
        <dbReference type="ARBA" id="ARBA00004651"/>
    </source>
</evidence>
<dbReference type="InterPro" id="IPR050558">
    <property type="entry name" value="PTS_Sugar-Specific_Components"/>
</dbReference>
<dbReference type="STRING" id="1462526.BN990_03981"/>
<feature type="transmembrane region" description="Helical" evidence="12">
    <location>
        <begin position="122"/>
        <end position="146"/>
    </location>
</feature>
<gene>
    <name evidence="15" type="ORF">BN990_03981</name>
</gene>
<evidence type="ECO:0000256" key="3">
    <source>
        <dbReference type="ARBA" id="ARBA00022475"/>
    </source>
</evidence>
<dbReference type="PROSITE" id="PS51103">
    <property type="entry name" value="PTS_EIIC_TYPE_1"/>
    <property type="match status" value="1"/>
</dbReference>
<dbReference type="eggNOG" id="COG1263">
    <property type="taxonomic scope" value="Bacteria"/>
</dbReference>
<keyword evidence="4" id="KW-0762">Sugar transport</keyword>
<dbReference type="EMBL" id="CCDP010000003">
    <property type="protein sequence ID" value="CDQ41607.1"/>
    <property type="molecule type" value="Genomic_DNA"/>
</dbReference>
<dbReference type="CDD" id="cd00212">
    <property type="entry name" value="PTS_IIB_glc"/>
    <property type="match status" value="1"/>
</dbReference>
<dbReference type="PROSITE" id="PS01035">
    <property type="entry name" value="PTS_EIIB_TYPE_1_CYS"/>
    <property type="match status" value="1"/>
</dbReference>
<dbReference type="Pfam" id="PF00367">
    <property type="entry name" value="PTS_EIIB"/>
    <property type="match status" value="1"/>
</dbReference>
<evidence type="ECO:0000256" key="12">
    <source>
        <dbReference type="SAM" id="Phobius"/>
    </source>
</evidence>
<comment type="subcellular location">
    <subcellularLocation>
        <location evidence="1">Cell membrane</location>
        <topology evidence="1">Multi-pass membrane protein</topology>
    </subcellularLocation>
</comment>
<evidence type="ECO:0000259" key="14">
    <source>
        <dbReference type="PROSITE" id="PS51103"/>
    </source>
</evidence>
<dbReference type="GO" id="GO:0016301">
    <property type="term" value="F:kinase activity"/>
    <property type="evidence" value="ECO:0007669"/>
    <property type="project" value="UniProtKB-KW"/>
</dbReference>
<dbReference type="GO" id="GO:0009401">
    <property type="term" value="P:phosphoenolpyruvate-dependent sugar phosphotransferase system"/>
    <property type="evidence" value="ECO:0007669"/>
    <property type="project" value="UniProtKB-KW"/>
</dbReference>
<evidence type="ECO:0000256" key="2">
    <source>
        <dbReference type="ARBA" id="ARBA00022448"/>
    </source>
</evidence>
<proteinExistence type="predicted"/>
<dbReference type="InterPro" id="IPR036878">
    <property type="entry name" value="Glu_permease_IIB"/>
</dbReference>
<dbReference type="InterPro" id="IPR013013">
    <property type="entry name" value="PTS_EIIC_1"/>
</dbReference>
<feature type="transmembrane region" description="Helical" evidence="12">
    <location>
        <begin position="166"/>
        <end position="188"/>
    </location>
</feature>
<feature type="transmembrane region" description="Helical" evidence="12">
    <location>
        <begin position="385"/>
        <end position="406"/>
    </location>
</feature>
<keyword evidence="6" id="KW-0598">Phosphotransferase system</keyword>
<feature type="domain" description="PTS EIIC type-1" evidence="14">
    <location>
        <begin position="124"/>
        <end position="483"/>
    </location>
</feature>
<evidence type="ECO:0000256" key="6">
    <source>
        <dbReference type="ARBA" id="ARBA00022683"/>
    </source>
</evidence>